<protein>
    <submittedName>
        <fullName evidence="1">Uncharacterized protein</fullName>
    </submittedName>
</protein>
<sequence length="82" mass="8863">MRPSPQEAQALLEATLGDFREAGLQVPLTILRPLKGILEISKGAGPQAPLMDLPLQQRDTPNLAETLPVQPRFPVSMGLEPP</sequence>
<dbReference type="Proteomes" id="UP000000387">
    <property type="component" value="Chromosome"/>
</dbReference>
<dbReference type="EMBL" id="CP002280">
    <property type="protein sequence ID" value="ADP40466.1"/>
    <property type="molecule type" value="Genomic_DNA"/>
</dbReference>
<gene>
    <name evidence="1" type="ordered locus">HMPREF0733_11009</name>
</gene>
<proteinExistence type="predicted"/>
<reference evidence="2" key="1">
    <citation type="submission" date="2010-10" db="EMBL/GenBank/DDBJ databases">
        <title>The complete genome of Rothia dentocariosa ATCC 17931.</title>
        <authorList>
            <person name="Muzny D."/>
            <person name="Qin X."/>
            <person name="Buhay C."/>
            <person name="Dugan-Rocha S."/>
            <person name="Ding Y."/>
            <person name="Chen G."/>
            <person name="Hawes A."/>
            <person name="Holder M."/>
            <person name="Jhangiani S."/>
            <person name="Johnson A."/>
            <person name="Khan Z."/>
            <person name="Li Z."/>
            <person name="Liu W."/>
            <person name="Liu X."/>
            <person name="Perez L."/>
            <person name="Shen H."/>
            <person name="Wang Q."/>
            <person name="Watt J."/>
            <person name="Xi L."/>
            <person name="Xin Y."/>
            <person name="Zhou J."/>
            <person name="Deng J."/>
            <person name="Jiang H."/>
            <person name="Liu Y."/>
            <person name="Qu J."/>
            <person name="Song X.-Z."/>
            <person name="Zhang L."/>
            <person name="Villasana D."/>
            <person name="Johnson A."/>
            <person name="Liu J."/>
            <person name="Liyanage D."/>
            <person name="Lorensuhewa L."/>
            <person name="Robinson T."/>
            <person name="Song A."/>
            <person name="Song B.-B."/>
            <person name="Dinh H."/>
            <person name="Thornton R."/>
            <person name="Coyle M."/>
            <person name="Francisco L."/>
            <person name="Jackson L."/>
            <person name="Javaid M."/>
            <person name="Korchina V."/>
            <person name="Kovar C."/>
            <person name="Mata R."/>
            <person name="Mathew T."/>
            <person name="Ngo R."/>
            <person name="Nguyen L."/>
            <person name="Nguyen N."/>
            <person name="Okwuonu G."/>
            <person name="Ongeri F."/>
            <person name="Pham C."/>
            <person name="Simmons D."/>
            <person name="Wilczek-Boney K."/>
            <person name="Hale W."/>
            <person name="Jakkamsetti A."/>
            <person name="Pham P."/>
            <person name="Ruth R."/>
            <person name="San Lucas F."/>
            <person name="Warren J."/>
            <person name="Zhang J."/>
            <person name="Zhao Z."/>
            <person name="Zhou C."/>
            <person name="Zhu D."/>
            <person name="Lee S."/>
            <person name="Bess C."/>
            <person name="Blankenburg K."/>
            <person name="Forbes L."/>
            <person name="Fu Q."/>
            <person name="Gubbala S."/>
            <person name="Hirani K."/>
            <person name="Jayaseelan J.C."/>
            <person name="Lara F."/>
            <person name="Munidasa M."/>
            <person name="Palculict T."/>
            <person name="Patil S."/>
            <person name="Pu L.-L."/>
            <person name="Saada N."/>
            <person name="Tang L."/>
            <person name="Weissenberger G."/>
            <person name="Zhu Y."/>
            <person name="Hemphill L."/>
            <person name="Shang Y."/>
            <person name="Youmans B."/>
            <person name="Ayvaz T."/>
            <person name="Ross M."/>
            <person name="Santibanez J."/>
            <person name="Aqrawi P."/>
            <person name="Gross S."/>
            <person name="Joshi V."/>
            <person name="Fowler G."/>
            <person name="Nazareth L."/>
            <person name="Reid J."/>
            <person name="Worley K."/>
            <person name="Petrosino J."/>
            <person name="Highlander S."/>
            <person name="Gibbs R."/>
        </authorList>
    </citation>
    <scope>NUCLEOTIDE SEQUENCE [LARGE SCALE GENOMIC DNA]</scope>
    <source>
        <strain evidence="2">ATCC 17931 / CDC X599 / XDIA</strain>
    </source>
</reference>
<accession>E3H3K4</accession>
<dbReference type="KEGG" id="rdn:HMPREF0733_11009"/>
<name>E3H3K4_ROTDC</name>
<evidence type="ECO:0000313" key="1">
    <source>
        <dbReference type="EMBL" id="ADP40466.1"/>
    </source>
</evidence>
<organism evidence="1 2">
    <name type="scientific">Rothia dentocariosa (strain ATCC 17931 / CDC X599 / XDIA)</name>
    <dbReference type="NCBI Taxonomy" id="762948"/>
    <lineage>
        <taxon>Bacteria</taxon>
        <taxon>Bacillati</taxon>
        <taxon>Actinomycetota</taxon>
        <taxon>Actinomycetes</taxon>
        <taxon>Micrococcales</taxon>
        <taxon>Micrococcaceae</taxon>
        <taxon>Rothia</taxon>
    </lineage>
</organism>
<evidence type="ECO:0000313" key="2">
    <source>
        <dbReference type="Proteomes" id="UP000000387"/>
    </source>
</evidence>
<dbReference type="AlphaFoldDB" id="E3H3K4"/>
<dbReference type="HOGENOM" id="CLU_2556172_0_0_11"/>